<dbReference type="EMBL" id="BKCJ010362575">
    <property type="protein sequence ID" value="GFA05878.1"/>
    <property type="molecule type" value="Genomic_DNA"/>
</dbReference>
<dbReference type="AlphaFoldDB" id="A0A699J237"/>
<evidence type="ECO:0000313" key="2">
    <source>
        <dbReference type="EMBL" id="GFA05878.1"/>
    </source>
</evidence>
<accession>A0A699J237</accession>
<name>A0A699J237_TANCI</name>
<feature type="region of interest" description="Disordered" evidence="1">
    <location>
        <begin position="106"/>
        <end position="146"/>
    </location>
</feature>
<comment type="caution">
    <text evidence="2">The sequence shown here is derived from an EMBL/GenBank/DDBJ whole genome shotgun (WGS) entry which is preliminary data.</text>
</comment>
<reference evidence="2" key="1">
    <citation type="journal article" date="2019" name="Sci. Rep.">
        <title>Draft genome of Tanacetum cinerariifolium, the natural source of mosquito coil.</title>
        <authorList>
            <person name="Yamashiro T."/>
            <person name="Shiraishi A."/>
            <person name="Satake H."/>
            <person name="Nakayama K."/>
        </authorList>
    </citation>
    <scope>NUCLEOTIDE SEQUENCE</scope>
</reference>
<proteinExistence type="predicted"/>
<organism evidence="2">
    <name type="scientific">Tanacetum cinerariifolium</name>
    <name type="common">Dalmatian daisy</name>
    <name type="synonym">Chrysanthemum cinerariifolium</name>
    <dbReference type="NCBI Taxonomy" id="118510"/>
    <lineage>
        <taxon>Eukaryota</taxon>
        <taxon>Viridiplantae</taxon>
        <taxon>Streptophyta</taxon>
        <taxon>Embryophyta</taxon>
        <taxon>Tracheophyta</taxon>
        <taxon>Spermatophyta</taxon>
        <taxon>Magnoliopsida</taxon>
        <taxon>eudicotyledons</taxon>
        <taxon>Gunneridae</taxon>
        <taxon>Pentapetalae</taxon>
        <taxon>asterids</taxon>
        <taxon>campanulids</taxon>
        <taxon>Asterales</taxon>
        <taxon>Asteraceae</taxon>
        <taxon>Asteroideae</taxon>
        <taxon>Anthemideae</taxon>
        <taxon>Anthemidinae</taxon>
        <taxon>Tanacetum</taxon>
    </lineage>
</organism>
<feature type="compositionally biased region" description="Polar residues" evidence="1">
    <location>
        <begin position="106"/>
        <end position="124"/>
    </location>
</feature>
<evidence type="ECO:0000256" key="1">
    <source>
        <dbReference type="SAM" id="MobiDB-lite"/>
    </source>
</evidence>
<protein>
    <submittedName>
        <fullName evidence="2">Putative ribonuclease H-like domain-containing protein</fullName>
    </submittedName>
</protein>
<sequence>VLWLQYQLLDYGYNFMQTKIHLDNESAIRVVKNPVYHSKTKHIEIPMRKESSVRSDLLFDDEDGGGNSVERAITTDTSLEATQASDNILKSQTISMPNVDIPQGMDTSGSPRCQDTMGGTSAQTRSKRVLAQPNEPPLTKGHTSRSGEGRMEYIAELMDTVPFTPYDSPLTGGYIPGSDEGRLKLKEMIDLCTTLSNKVSTLENELSSTKAVYHNAFITLTKRVKKLETQLKQKRSSAIIHSLDEEEPKTLLNIRRSTAKDKGKGIMQETELPKKVKKREMIQLSLDEE</sequence>
<gene>
    <name evidence="2" type="ORF">Tci_577850</name>
</gene>
<feature type="non-terminal residue" evidence="2">
    <location>
        <position position="1"/>
    </location>
</feature>